<dbReference type="EMBL" id="CP013970">
    <property type="protein sequence ID" value="AXF75843.1"/>
    <property type="molecule type" value="Genomic_DNA"/>
</dbReference>
<protein>
    <submittedName>
        <fullName evidence="1">Uncharacterized protein</fullName>
    </submittedName>
</protein>
<name>A0A345CQX6_9GAMM</name>
<accession>A0A345CQX6</accession>
<sequence>MTQRPLAECPPTTLPPRLRTWLLSVDENDTPTGLHASRYEFWLYRQIRKRLEVGELYLDDSLQHRHLSDERVSVEEKADILAQMGIPFLRTPVEQQLDELTRELHEQWIAFNRELKQGKLSHIEFDHDTQKLSWRKSDMTGQLDSVMDFYSQLPCVNWRIFFAS</sequence>
<evidence type="ECO:0000313" key="1">
    <source>
        <dbReference type="EMBL" id="AXF75843.1"/>
    </source>
</evidence>
<reference evidence="1 2" key="1">
    <citation type="submission" date="2016-01" db="EMBL/GenBank/DDBJ databases">
        <authorList>
            <person name="Oliw E.H."/>
        </authorList>
    </citation>
    <scope>NUCLEOTIDE SEQUENCE [LARGE SCALE GENOMIC DNA]</scope>
    <source>
        <strain evidence="1 2">MDcuke</strain>
    </source>
</reference>
<organism evidence="1 2">
    <name type="scientific">Erwinia tracheiphila</name>
    <dbReference type="NCBI Taxonomy" id="65700"/>
    <lineage>
        <taxon>Bacteria</taxon>
        <taxon>Pseudomonadati</taxon>
        <taxon>Pseudomonadota</taxon>
        <taxon>Gammaproteobacteria</taxon>
        <taxon>Enterobacterales</taxon>
        <taxon>Erwiniaceae</taxon>
        <taxon>Erwinia</taxon>
    </lineage>
</organism>
<dbReference type="AlphaFoldDB" id="A0A345CQX6"/>
<dbReference type="Proteomes" id="UP000264980">
    <property type="component" value="Chromosome"/>
</dbReference>
<proteinExistence type="predicted"/>
<gene>
    <name evidence="1" type="ORF">AV903_06785</name>
</gene>
<evidence type="ECO:0000313" key="2">
    <source>
        <dbReference type="Proteomes" id="UP000264980"/>
    </source>
</evidence>